<feature type="region of interest" description="Disordered" evidence="1">
    <location>
        <begin position="25"/>
        <end position="44"/>
    </location>
</feature>
<dbReference type="Gene3D" id="2.30.30.490">
    <property type="match status" value="1"/>
</dbReference>
<evidence type="ECO:0000313" key="3">
    <source>
        <dbReference type="EMBL" id="KAK9834931.1"/>
    </source>
</evidence>
<reference evidence="3 4" key="1">
    <citation type="journal article" date="2024" name="Nat. Commun.">
        <title>Phylogenomics reveals the evolutionary origins of lichenization in chlorophyte algae.</title>
        <authorList>
            <person name="Puginier C."/>
            <person name="Libourel C."/>
            <person name="Otte J."/>
            <person name="Skaloud P."/>
            <person name="Haon M."/>
            <person name="Grisel S."/>
            <person name="Petersen M."/>
            <person name="Berrin J.G."/>
            <person name="Delaux P.M."/>
            <person name="Dal Grande F."/>
            <person name="Keller J."/>
        </authorList>
    </citation>
    <scope>NUCLEOTIDE SEQUENCE [LARGE SCALE GENOMIC DNA]</scope>
    <source>
        <strain evidence="3 4">SAG 2523</strain>
    </source>
</reference>
<proteinExistence type="predicted"/>
<dbReference type="InterPro" id="IPR001025">
    <property type="entry name" value="BAH_dom"/>
</dbReference>
<dbReference type="PROSITE" id="PS51038">
    <property type="entry name" value="BAH"/>
    <property type="match status" value="1"/>
</dbReference>
<dbReference type="GO" id="GO:0003682">
    <property type="term" value="F:chromatin binding"/>
    <property type="evidence" value="ECO:0007669"/>
    <property type="project" value="InterPro"/>
</dbReference>
<sequence>MAGARPEEQDPGDPDATVRVLQWHSQGSSAAAHPPKRRKQGSPDIRAIEVIDLDRNDQDNEQWRRVVKGTCVWMNVKEGDALVSIPMLGVIQRIFKDGKTIKVNINWLWDLKDVKIEGALHGMTVEAEMAGSSTSSHARREVFYSMDKEEMSAECILHPAKVTFSTEQLKDSASHLHITSNLGKGRTYERREDGFSCYRSYVHRERRLFDCAAWKEIQSLSQAEREMLSEEFHWLCRRSTAMLEMTRPGRS</sequence>
<dbReference type="InterPro" id="IPR043151">
    <property type="entry name" value="BAH_sf"/>
</dbReference>
<dbReference type="EMBL" id="JALJOV010002096">
    <property type="protein sequence ID" value="KAK9834931.1"/>
    <property type="molecule type" value="Genomic_DNA"/>
</dbReference>
<protein>
    <recommendedName>
        <fullName evidence="2">BAH domain-containing protein</fullName>
    </recommendedName>
</protein>
<feature type="domain" description="BAH" evidence="2">
    <location>
        <begin position="64"/>
        <end position="212"/>
    </location>
</feature>
<name>A0AAW1RME0_9CHLO</name>
<gene>
    <name evidence="3" type="ORF">WJX84_007271</name>
</gene>
<dbReference type="Proteomes" id="UP001485043">
    <property type="component" value="Unassembled WGS sequence"/>
</dbReference>
<evidence type="ECO:0000259" key="2">
    <source>
        <dbReference type="PROSITE" id="PS51038"/>
    </source>
</evidence>
<dbReference type="AlphaFoldDB" id="A0AAW1RME0"/>
<organism evidence="3 4">
    <name type="scientific">Apatococcus fuscideae</name>
    <dbReference type="NCBI Taxonomy" id="2026836"/>
    <lineage>
        <taxon>Eukaryota</taxon>
        <taxon>Viridiplantae</taxon>
        <taxon>Chlorophyta</taxon>
        <taxon>core chlorophytes</taxon>
        <taxon>Trebouxiophyceae</taxon>
        <taxon>Chlorellales</taxon>
        <taxon>Chlorellaceae</taxon>
        <taxon>Apatococcus</taxon>
    </lineage>
</organism>
<accession>A0AAW1RME0</accession>
<evidence type="ECO:0000256" key="1">
    <source>
        <dbReference type="SAM" id="MobiDB-lite"/>
    </source>
</evidence>
<keyword evidence="4" id="KW-1185">Reference proteome</keyword>
<evidence type="ECO:0000313" key="4">
    <source>
        <dbReference type="Proteomes" id="UP001485043"/>
    </source>
</evidence>
<comment type="caution">
    <text evidence="3">The sequence shown here is derived from an EMBL/GenBank/DDBJ whole genome shotgun (WGS) entry which is preliminary data.</text>
</comment>